<proteinExistence type="predicted"/>
<evidence type="ECO:0000313" key="1">
    <source>
        <dbReference type="EMBL" id="QHT12117.1"/>
    </source>
</evidence>
<reference evidence="1" key="1">
    <citation type="journal article" date="2020" name="Nature">
        <title>Giant virus diversity and host interactions through global metagenomics.</title>
        <authorList>
            <person name="Schulz F."/>
            <person name="Roux S."/>
            <person name="Paez-Espino D."/>
            <person name="Jungbluth S."/>
            <person name="Walsh D.A."/>
            <person name="Denef V.J."/>
            <person name="McMahon K.D."/>
            <person name="Konstantinidis K.T."/>
            <person name="Eloe-Fadrosh E.A."/>
            <person name="Kyrpides N.C."/>
            <person name="Woyke T."/>
        </authorList>
    </citation>
    <scope>NUCLEOTIDE SEQUENCE</scope>
    <source>
        <strain evidence="1">GVMAG-M-3300023174-129</strain>
    </source>
</reference>
<accession>A0A6C0D6I4</accession>
<protein>
    <recommendedName>
        <fullName evidence="2">ParB/Sulfiredoxin domain-containing protein</fullName>
    </recommendedName>
</protein>
<evidence type="ECO:0008006" key="2">
    <source>
        <dbReference type="Google" id="ProtNLM"/>
    </source>
</evidence>
<sequence length="236" mass="27863">MLHTFLDKSVLQKIKAKELIGIPVWRGNRFIDLDHADKIKSAIGNKPETLDSTIFRVVKYKDGDIQQKYLVDGQHRQYVIKKYYEEQYILPINFDVLVHEKTVESEADAIEYFNAINNTKPQQDNDPKILANKYILALEKHFVKLIRPEGKNTKRPFLSNDLLRKVLEENATMLKQSNEFVKRFIERVDTWNKKKIPEYELSLFEKKDSILQSCIDKKFVLAFDARLPWIKECLVF</sequence>
<dbReference type="EMBL" id="MN739541">
    <property type="protein sequence ID" value="QHT12117.1"/>
    <property type="molecule type" value="Genomic_DNA"/>
</dbReference>
<name>A0A6C0D6I4_9ZZZZ</name>
<dbReference type="AlphaFoldDB" id="A0A6C0D6I4"/>
<organism evidence="1">
    <name type="scientific">viral metagenome</name>
    <dbReference type="NCBI Taxonomy" id="1070528"/>
    <lineage>
        <taxon>unclassified sequences</taxon>
        <taxon>metagenomes</taxon>
        <taxon>organismal metagenomes</taxon>
    </lineage>
</organism>